<evidence type="ECO:0000313" key="1">
    <source>
        <dbReference type="EMBL" id="CAG6466201.1"/>
    </source>
</evidence>
<organism evidence="1">
    <name type="scientific">Culex pipiens</name>
    <name type="common">House mosquito</name>
    <dbReference type="NCBI Taxonomy" id="7175"/>
    <lineage>
        <taxon>Eukaryota</taxon>
        <taxon>Metazoa</taxon>
        <taxon>Ecdysozoa</taxon>
        <taxon>Arthropoda</taxon>
        <taxon>Hexapoda</taxon>
        <taxon>Insecta</taxon>
        <taxon>Pterygota</taxon>
        <taxon>Neoptera</taxon>
        <taxon>Endopterygota</taxon>
        <taxon>Diptera</taxon>
        <taxon>Nematocera</taxon>
        <taxon>Culicoidea</taxon>
        <taxon>Culicidae</taxon>
        <taxon>Culicinae</taxon>
        <taxon>Culicini</taxon>
        <taxon>Culex</taxon>
        <taxon>Culex</taxon>
    </lineage>
</organism>
<accession>A0A8D8AZ33</accession>
<proteinExistence type="predicted"/>
<reference evidence="1" key="1">
    <citation type="submission" date="2021-05" db="EMBL/GenBank/DDBJ databases">
        <authorList>
            <person name="Alioto T."/>
            <person name="Alioto T."/>
            <person name="Gomez Garrido J."/>
        </authorList>
    </citation>
    <scope>NUCLEOTIDE SEQUENCE</scope>
</reference>
<protein>
    <submittedName>
        <fullName evidence="1">(northern house mosquito) hypothetical protein</fullName>
    </submittedName>
</protein>
<dbReference type="EMBL" id="HBUE01055238">
    <property type="protein sequence ID" value="CAG6466201.1"/>
    <property type="molecule type" value="Transcribed_RNA"/>
</dbReference>
<dbReference type="AlphaFoldDB" id="A0A8D8AZ33"/>
<name>A0A8D8AZ33_CULPI</name>
<sequence>MCAAVDGITQDGKLVIIRPKNLLNLKKNYKTLSEACRSNKTLEFHWTREGFKLNKNLSIEISALFHVTGADRAIIVFLNQNDHNDVIMIECERSDYNFDLISLNKMEKFYNDSFLKTVIRLEREVAEW</sequence>